<dbReference type="RefSeq" id="WP_377567767.1">
    <property type="nucleotide sequence ID" value="NZ_JBHTJZ010000067.1"/>
</dbReference>
<evidence type="ECO:0000256" key="1">
    <source>
        <dbReference type="SAM" id="Coils"/>
    </source>
</evidence>
<organism evidence="3 4">
    <name type="scientific">Paenibacillus chungangensis</name>
    <dbReference type="NCBI Taxonomy" id="696535"/>
    <lineage>
        <taxon>Bacteria</taxon>
        <taxon>Bacillati</taxon>
        <taxon>Bacillota</taxon>
        <taxon>Bacilli</taxon>
        <taxon>Bacillales</taxon>
        <taxon>Paenibacillaceae</taxon>
        <taxon>Paenibacillus</taxon>
    </lineage>
</organism>
<dbReference type="InterPro" id="IPR006342">
    <property type="entry name" value="FkbM_mtfrase"/>
</dbReference>
<dbReference type="Proteomes" id="UP001596989">
    <property type="component" value="Unassembled WGS sequence"/>
</dbReference>
<evidence type="ECO:0000313" key="3">
    <source>
        <dbReference type="EMBL" id="MFD0961825.1"/>
    </source>
</evidence>
<name>A0ABW3HW95_9BACL</name>
<dbReference type="GO" id="GO:0008168">
    <property type="term" value="F:methyltransferase activity"/>
    <property type="evidence" value="ECO:0007669"/>
    <property type="project" value="UniProtKB-KW"/>
</dbReference>
<feature type="domain" description="Methyltransferase FkbM" evidence="2">
    <location>
        <begin position="53"/>
        <end position="199"/>
    </location>
</feature>
<comment type="caution">
    <text evidence="3">The sequence shown here is derived from an EMBL/GenBank/DDBJ whole genome shotgun (WGS) entry which is preliminary data.</text>
</comment>
<accession>A0ABW3HW95</accession>
<dbReference type="PANTHER" id="PTHR34203:SF15">
    <property type="entry name" value="SLL1173 PROTEIN"/>
    <property type="match status" value="1"/>
</dbReference>
<dbReference type="GO" id="GO:0032259">
    <property type="term" value="P:methylation"/>
    <property type="evidence" value="ECO:0007669"/>
    <property type="project" value="UniProtKB-KW"/>
</dbReference>
<keyword evidence="4" id="KW-1185">Reference proteome</keyword>
<sequence>MCSLKVELLDGTSLYGHDKEYVTTILSNTKKYYEISDLERFCEYIPDNAVIYDIGANIGNHSLYFSKYTNPKHIISIEPIEQNFELLKANLLTNDCKNAIAIHAAVGEKDGKVNSILDSSNMGACKVFIDDSGLIQMISLDNSGFARPDFIKIDVEGFELSVLKGMKQILLNEHPVLWIEIKENFFDIDEYLNQFKYKLIDRTNYNFIYMKMSVESPAEIEMDNLFKRNINEEYSSLIQKNWKLNKIISTQNTKLIEINQKNSINLESLDSIHEKLDEILKKSNEETEVTQGLEELSNRKSLIIDNLEKEIIEYEQRLKEYSQKMQHMKETIEKKNQELVSCLNSEEEALTKLKASILAQNSLSAKLYKMTRNFELLRNSKLGRLTAKYWYLRGRITKDF</sequence>
<reference evidence="4" key="1">
    <citation type="journal article" date="2019" name="Int. J. Syst. Evol. Microbiol.">
        <title>The Global Catalogue of Microorganisms (GCM) 10K type strain sequencing project: providing services to taxonomists for standard genome sequencing and annotation.</title>
        <authorList>
            <consortium name="The Broad Institute Genomics Platform"/>
            <consortium name="The Broad Institute Genome Sequencing Center for Infectious Disease"/>
            <person name="Wu L."/>
            <person name="Ma J."/>
        </authorList>
    </citation>
    <scope>NUCLEOTIDE SEQUENCE [LARGE SCALE GENOMIC DNA]</scope>
    <source>
        <strain evidence="4">CCUG 59129</strain>
    </source>
</reference>
<keyword evidence="3" id="KW-0489">Methyltransferase</keyword>
<proteinExistence type="predicted"/>
<dbReference type="InterPro" id="IPR052514">
    <property type="entry name" value="SAM-dependent_MTase"/>
</dbReference>
<gene>
    <name evidence="3" type="ORF">ACFQ2I_21000</name>
</gene>
<dbReference type="Pfam" id="PF05050">
    <property type="entry name" value="Methyltransf_21"/>
    <property type="match status" value="1"/>
</dbReference>
<dbReference type="PANTHER" id="PTHR34203">
    <property type="entry name" value="METHYLTRANSFERASE, FKBM FAMILY PROTEIN"/>
    <property type="match status" value="1"/>
</dbReference>
<dbReference type="Gene3D" id="3.40.50.150">
    <property type="entry name" value="Vaccinia Virus protein VP39"/>
    <property type="match status" value="1"/>
</dbReference>
<dbReference type="SUPFAM" id="SSF53335">
    <property type="entry name" value="S-adenosyl-L-methionine-dependent methyltransferases"/>
    <property type="match status" value="1"/>
</dbReference>
<evidence type="ECO:0000313" key="4">
    <source>
        <dbReference type="Proteomes" id="UP001596989"/>
    </source>
</evidence>
<dbReference type="InterPro" id="IPR029063">
    <property type="entry name" value="SAM-dependent_MTases_sf"/>
</dbReference>
<keyword evidence="3" id="KW-0808">Transferase</keyword>
<protein>
    <submittedName>
        <fullName evidence="3">FkbM family methyltransferase</fullName>
    </submittedName>
</protein>
<evidence type="ECO:0000259" key="2">
    <source>
        <dbReference type="Pfam" id="PF05050"/>
    </source>
</evidence>
<keyword evidence="1" id="KW-0175">Coiled coil</keyword>
<dbReference type="NCBIfam" id="TIGR01444">
    <property type="entry name" value="fkbM_fam"/>
    <property type="match status" value="1"/>
</dbReference>
<feature type="coiled-coil region" evidence="1">
    <location>
        <begin position="266"/>
        <end position="338"/>
    </location>
</feature>
<dbReference type="EMBL" id="JBHTJZ010000067">
    <property type="protein sequence ID" value="MFD0961825.1"/>
    <property type="molecule type" value="Genomic_DNA"/>
</dbReference>